<accession>A0A7W7MCC2</accession>
<dbReference type="AlphaFoldDB" id="A0A7W7MCC2"/>
<reference evidence="1 2" key="1">
    <citation type="submission" date="2020-08" db="EMBL/GenBank/DDBJ databases">
        <title>Sequencing the genomes of 1000 actinobacteria strains.</title>
        <authorList>
            <person name="Klenk H.-P."/>
        </authorList>
    </citation>
    <scope>NUCLEOTIDE SEQUENCE [LARGE SCALE GENOMIC DNA]</scope>
    <source>
        <strain evidence="1 2">DSM 45809</strain>
    </source>
</reference>
<dbReference type="EMBL" id="JACHNB010000001">
    <property type="protein sequence ID" value="MBB4744992.1"/>
    <property type="molecule type" value="Genomic_DNA"/>
</dbReference>
<evidence type="ECO:0000313" key="2">
    <source>
        <dbReference type="Proteomes" id="UP000546162"/>
    </source>
</evidence>
<gene>
    <name evidence="1" type="ORF">BJY16_008451</name>
</gene>
<sequence>MAWTVRKQLLCPACGDIIAEAVHRRFPATLTVRAPAGYEVMPRRSAAVERELLAGELPGDPDPDTLREMLLRHHADLIYELTCPRGHVTYRAAPAVVRAVRAAPGAWAQLS</sequence>
<protein>
    <submittedName>
        <fullName evidence="1">Uncharacterized protein</fullName>
    </submittedName>
</protein>
<name>A0A7W7MCC2_9ACTN</name>
<keyword evidence="2" id="KW-1185">Reference proteome</keyword>
<proteinExistence type="predicted"/>
<dbReference type="Proteomes" id="UP000546162">
    <property type="component" value="Unassembled WGS sequence"/>
</dbReference>
<evidence type="ECO:0000313" key="1">
    <source>
        <dbReference type="EMBL" id="MBB4744992.1"/>
    </source>
</evidence>
<organism evidence="1 2">
    <name type="scientific">Actinoplanes octamycinicus</name>
    <dbReference type="NCBI Taxonomy" id="135948"/>
    <lineage>
        <taxon>Bacteria</taxon>
        <taxon>Bacillati</taxon>
        <taxon>Actinomycetota</taxon>
        <taxon>Actinomycetes</taxon>
        <taxon>Micromonosporales</taxon>
        <taxon>Micromonosporaceae</taxon>
        <taxon>Actinoplanes</taxon>
    </lineage>
</organism>
<comment type="caution">
    <text evidence="1">The sequence shown here is derived from an EMBL/GenBank/DDBJ whole genome shotgun (WGS) entry which is preliminary data.</text>
</comment>
<dbReference type="RefSeq" id="WP_185045223.1">
    <property type="nucleotide sequence ID" value="NZ_BAABFG010000005.1"/>
</dbReference>